<dbReference type="Proteomes" id="UP000837857">
    <property type="component" value="Chromosome 19"/>
</dbReference>
<dbReference type="EMBL" id="OW152831">
    <property type="protein sequence ID" value="CAH2049659.1"/>
    <property type="molecule type" value="Genomic_DNA"/>
</dbReference>
<evidence type="ECO:0000313" key="2">
    <source>
        <dbReference type="Proteomes" id="UP000837857"/>
    </source>
</evidence>
<gene>
    <name evidence="1" type="ORF">IPOD504_LOCUS6990</name>
</gene>
<protein>
    <submittedName>
        <fullName evidence="1">Uncharacterized protein</fullName>
    </submittedName>
</protein>
<sequence>MNRLLPVNSLSKRLSNCSYSKCAEKPGYGPPPVQRTVMLNGNKVAAARHLGAPIGACTIMFQVSANLGTCRTD</sequence>
<organism evidence="1 2">
    <name type="scientific">Iphiclides podalirius</name>
    <name type="common">scarce swallowtail</name>
    <dbReference type="NCBI Taxonomy" id="110791"/>
    <lineage>
        <taxon>Eukaryota</taxon>
        <taxon>Metazoa</taxon>
        <taxon>Ecdysozoa</taxon>
        <taxon>Arthropoda</taxon>
        <taxon>Hexapoda</taxon>
        <taxon>Insecta</taxon>
        <taxon>Pterygota</taxon>
        <taxon>Neoptera</taxon>
        <taxon>Endopterygota</taxon>
        <taxon>Lepidoptera</taxon>
        <taxon>Glossata</taxon>
        <taxon>Ditrysia</taxon>
        <taxon>Papilionoidea</taxon>
        <taxon>Papilionidae</taxon>
        <taxon>Papilioninae</taxon>
        <taxon>Iphiclides</taxon>
    </lineage>
</organism>
<reference evidence="1" key="1">
    <citation type="submission" date="2022-03" db="EMBL/GenBank/DDBJ databases">
        <authorList>
            <person name="Martin H S."/>
        </authorList>
    </citation>
    <scope>NUCLEOTIDE SEQUENCE</scope>
</reference>
<name>A0ABN8I9X0_9NEOP</name>
<feature type="non-terminal residue" evidence="1">
    <location>
        <position position="73"/>
    </location>
</feature>
<proteinExistence type="predicted"/>
<evidence type="ECO:0000313" key="1">
    <source>
        <dbReference type="EMBL" id="CAH2049659.1"/>
    </source>
</evidence>
<keyword evidence="2" id="KW-1185">Reference proteome</keyword>
<accession>A0ABN8I9X0</accession>